<reference evidence="2" key="1">
    <citation type="submission" date="2019-09" db="EMBL/GenBank/DDBJ databases">
        <title>Complete genome sequencing of four Arcobacter species reveals a diverse suite of mobile elements.</title>
        <authorList>
            <person name="On S.L.W."/>
            <person name="Miller W.G."/>
            <person name="Biggs P."/>
            <person name="Cornelius A."/>
            <person name="Vandamme P."/>
        </authorList>
    </citation>
    <scope>NUCLEOTIDE SEQUENCE [LARGE SCALE GENOMIC DNA]</scope>
    <source>
        <strain evidence="2">LMG 26638</strain>
    </source>
</reference>
<dbReference type="Pfam" id="PF05538">
    <property type="entry name" value="Campylo_MOMP"/>
    <property type="match status" value="1"/>
</dbReference>
<reference evidence="1 2" key="2">
    <citation type="submission" date="2019-09" db="EMBL/GenBank/DDBJ databases">
        <title>Complete genome sequencing of four Arcobacter species reveals a diverse suite of mobile elements.</title>
        <authorList>
            <person name="Miller W.G."/>
            <person name="Yee E."/>
            <person name="Bono J.L."/>
        </authorList>
    </citation>
    <scope>NUCLEOTIDE SEQUENCE [LARGE SCALE GENOMIC DNA]</scope>
    <source>
        <strain evidence="1 2">LMG 26638</strain>
    </source>
</reference>
<evidence type="ECO:0000313" key="1">
    <source>
        <dbReference type="EMBL" id="QEP33456.1"/>
    </source>
</evidence>
<dbReference type="EMBL" id="CP035928">
    <property type="protein sequence ID" value="QEP33456.1"/>
    <property type="molecule type" value="Genomic_DNA"/>
</dbReference>
<sequence length="397" mass="42272">MKKIAKMSLVAAVAVAGFSTTASAGALEDAIKNTSILGYATYRYDDRSIDNTNFTDTKGKTLEDGTVVADGNEDDYNNTTNNKHKIAVGLISKINDDLSYTYVGAVTGTSDTTSEGVDYMGGNFYTVYSYFTYTGINNLTINVGQQTINTPQTDTYDDIGQTQEGTGITAVANVGPVTLVGGFMNQTKLSGEGVDVATGAEDLAVVAVMTKLGGVALDANFIDLKDFAESYTFGAKTSLDLGGVSLSPYARYTSLELDSGEEQALYYVGTKLKAGAFGANVSYTATGKDGGLVAFDDDAEAVNQGWALNLNTLDVEGDMIKLNASYAITSSISAAINHNMMNNDTTDLDSDETYGQLTWKPSKNFYAYARYGVVNQENAGAADTEAQRGRLHFTYMF</sequence>
<organism evidence="1 2">
    <name type="scientific">Malaciobacter pacificus</name>
    <dbReference type="NCBI Taxonomy" id="1080223"/>
    <lineage>
        <taxon>Bacteria</taxon>
        <taxon>Pseudomonadati</taxon>
        <taxon>Campylobacterota</taxon>
        <taxon>Epsilonproteobacteria</taxon>
        <taxon>Campylobacterales</taxon>
        <taxon>Arcobacteraceae</taxon>
        <taxon>Malaciobacter</taxon>
    </lineage>
</organism>
<dbReference type="KEGG" id="apai:APAC_0294"/>
<gene>
    <name evidence="1" type="ORF">APAC_0294</name>
</gene>
<name>A0A5C2H8B6_9BACT</name>
<dbReference type="AlphaFoldDB" id="A0A5C2H8B6"/>
<dbReference type="RefSeq" id="WP_170170093.1">
    <property type="nucleotide sequence ID" value="NZ_BMEF01000001.1"/>
</dbReference>
<evidence type="ECO:0000313" key="2">
    <source>
        <dbReference type="Proteomes" id="UP000322726"/>
    </source>
</evidence>
<dbReference type="SUPFAM" id="SSF56935">
    <property type="entry name" value="Porins"/>
    <property type="match status" value="1"/>
</dbReference>
<dbReference type="InterPro" id="IPR008439">
    <property type="entry name" value="Campylo_MOMP"/>
</dbReference>
<accession>A0A5C2H8B6</accession>
<reference evidence="1 2" key="3">
    <citation type="submission" date="2019-09" db="EMBL/GenBank/DDBJ databases">
        <title>Taxonomic note: a critical rebuttal of the proposed division of the genus Arcobacter into six genera, emended descriptions of Arcobacter anaerophilus and the genus Arcobacter, and an assessment of genus-level boundaries for Epsilonproteobacteria using in silico genomic comparator tools.</title>
        <authorList>
            <person name="On S.L.W."/>
            <person name="Miller W.G."/>
            <person name="Biggs P."/>
            <person name="Cornelius A."/>
            <person name="Vandamme P."/>
        </authorList>
    </citation>
    <scope>NUCLEOTIDE SEQUENCE [LARGE SCALE GENOMIC DNA]</scope>
    <source>
        <strain evidence="1 2">LMG 26638</strain>
    </source>
</reference>
<keyword evidence="2" id="KW-1185">Reference proteome</keyword>
<proteinExistence type="predicted"/>
<dbReference type="Proteomes" id="UP000322726">
    <property type="component" value="Chromosome"/>
</dbReference>
<protein>
    <submittedName>
        <fullName evidence="1">Campylo_MOMP domain-containing protein</fullName>
    </submittedName>
</protein>